<keyword evidence="5" id="KW-1185">Reference proteome</keyword>
<name>A0A8H7V1B6_9FUNG</name>
<gene>
    <name evidence="4" type="ORF">INT47_012869</name>
</gene>
<proteinExistence type="predicted"/>
<feature type="compositionally biased region" description="Low complexity" evidence="1">
    <location>
        <begin position="336"/>
        <end position="404"/>
    </location>
</feature>
<feature type="region of interest" description="Disordered" evidence="1">
    <location>
        <begin position="336"/>
        <end position="405"/>
    </location>
</feature>
<comment type="caution">
    <text evidence="4">The sequence shown here is derived from an EMBL/GenBank/DDBJ whole genome shotgun (WGS) entry which is preliminary data.</text>
</comment>
<keyword evidence="2" id="KW-0812">Transmembrane</keyword>
<feature type="transmembrane region" description="Helical" evidence="2">
    <location>
        <begin position="418"/>
        <end position="434"/>
    </location>
</feature>
<feature type="chain" id="PRO_5034065776" evidence="3">
    <location>
        <begin position="22"/>
        <end position="436"/>
    </location>
</feature>
<evidence type="ECO:0000313" key="4">
    <source>
        <dbReference type="EMBL" id="KAG2199733.1"/>
    </source>
</evidence>
<evidence type="ECO:0000256" key="3">
    <source>
        <dbReference type="SAM" id="SignalP"/>
    </source>
</evidence>
<evidence type="ECO:0000256" key="1">
    <source>
        <dbReference type="SAM" id="MobiDB-lite"/>
    </source>
</evidence>
<evidence type="ECO:0000256" key="2">
    <source>
        <dbReference type="SAM" id="Phobius"/>
    </source>
</evidence>
<feature type="region of interest" description="Disordered" evidence="1">
    <location>
        <begin position="30"/>
        <end position="67"/>
    </location>
</feature>
<sequence>MTRNTLSLLLVAIVCLTSIQAQQEQAIDHAKDMQDNSKQAKQQKNADNKAAKAAEKASSAKTPSDSPIALAAGVPASVAAAAAIPHPYTPGSDAKSVAKKAGIDVKLADVAEENTKSAAKTDNMKSKSETDIKSAAAIAEQDTKFDAKAADSSVIEANVVLEPSSKAVDAEPADIAPVIDTASDTAPVTAKVDTAHLVADKETVPITNAKPADIASKPVVVVPAANVADLNQPIAKPAVQPVLEATLNQPIAHEEESSKPKSVPAVDHSRNVVAQVPAAVVDSNSVSSVINAAEVPVASVGDTQDTTAAVTAPGAKDKVQATNVVAAPLIPVTTITPPSEPTSTVSIPNTEVSSSPVATSTVVSTTAPATRSNSSSSMPSSITSASSTHSMNRTTTATASSTTTIPPMSSGVSMYDCNTHLLGFALIAFLFMIYQA</sequence>
<protein>
    <submittedName>
        <fullName evidence="4">Uncharacterized protein</fullName>
    </submittedName>
</protein>
<feature type="signal peptide" evidence="3">
    <location>
        <begin position="1"/>
        <end position="21"/>
    </location>
</feature>
<dbReference type="AlphaFoldDB" id="A0A8H7V1B6"/>
<keyword evidence="2" id="KW-0472">Membrane</keyword>
<keyword evidence="3" id="KW-0732">Signal</keyword>
<dbReference type="Proteomes" id="UP000603453">
    <property type="component" value="Unassembled WGS sequence"/>
</dbReference>
<reference evidence="4" key="1">
    <citation type="submission" date="2020-12" db="EMBL/GenBank/DDBJ databases">
        <title>Metabolic potential, ecology and presence of endohyphal bacteria is reflected in genomic diversity of Mucoromycotina.</title>
        <authorList>
            <person name="Muszewska A."/>
            <person name="Okrasinska A."/>
            <person name="Steczkiewicz K."/>
            <person name="Drgas O."/>
            <person name="Orlowska M."/>
            <person name="Perlinska-Lenart U."/>
            <person name="Aleksandrzak-Piekarczyk T."/>
            <person name="Szatraj K."/>
            <person name="Zielenkiewicz U."/>
            <person name="Pilsyk S."/>
            <person name="Malc E."/>
            <person name="Mieczkowski P."/>
            <person name="Kruszewska J.S."/>
            <person name="Biernat P."/>
            <person name="Pawlowska J."/>
        </authorList>
    </citation>
    <scope>NUCLEOTIDE SEQUENCE</scope>
    <source>
        <strain evidence="4">WA0000017839</strain>
    </source>
</reference>
<organism evidence="4 5">
    <name type="scientific">Mucor saturninus</name>
    <dbReference type="NCBI Taxonomy" id="64648"/>
    <lineage>
        <taxon>Eukaryota</taxon>
        <taxon>Fungi</taxon>
        <taxon>Fungi incertae sedis</taxon>
        <taxon>Mucoromycota</taxon>
        <taxon>Mucoromycotina</taxon>
        <taxon>Mucoromycetes</taxon>
        <taxon>Mucorales</taxon>
        <taxon>Mucorineae</taxon>
        <taxon>Mucoraceae</taxon>
        <taxon>Mucor</taxon>
    </lineage>
</organism>
<evidence type="ECO:0000313" key="5">
    <source>
        <dbReference type="Proteomes" id="UP000603453"/>
    </source>
</evidence>
<accession>A0A8H7V1B6</accession>
<feature type="compositionally biased region" description="Basic and acidic residues" evidence="1">
    <location>
        <begin position="44"/>
        <end position="55"/>
    </location>
</feature>
<dbReference type="EMBL" id="JAEPRD010000092">
    <property type="protein sequence ID" value="KAG2199733.1"/>
    <property type="molecule type" value="Genomic_DNA"/>
</dbReference>
<keyword evidence="2" id="KW-1133">Transmembrane helix</keyword>